<evidence type="ECO:0000313" key="2">
    <source>
        <dbReference type="EMBL" id="SUF67799.1"/>
    </source>
</evidence>
<gene>
    <name evidence="2" type="ORF">NCTC10718_00459</name>
</gene>
<feature type="domain" description="DUF7424" evidence="1">
    <location>
        <begin position="20"/>
        <end position="212"/>
    </location>
</feature>
<evidence type="ECO:0000313" key="3">
    <source>
        <dbReference type="Proteomes" id="UP000254332"/>
    </source>
</evidence>
<dbReference type="EMBL" id="UGWQ01000001">
    <property type="protein sequence ID" value="SUF67799.1"/>
    <property type="molecule type" value="Genomic_DNA"/>
</dbReference>
<evidence type="ECO:0000259" key="1">
    <source>
        <dbReference type="Pfam" id="PF24199"/>
    </source>
</evidence>
<accession>A0A379QT13</accession>
<dbReference type="InterPro" id="IPR055847">
    <property type="entry name" value="DUF7424"/>
</dbReference>
<proteinExistence type="predicted"/>
<dbReference type="Proteomes" id="UP000254332">
    <property type="component" value="Unassembled WGS sequence"/>
</dbReference>
<sequence>MKKYLIVAMATLLLSGCKVDIKTSVNSDDLLVTDHKTIMADLNFEVASCSSSEDSRQESDELIKIKAKVPSIFHDAQYVECYRKSFDSFAHFKVPVSVGVRQKNAPFKGDLFLFSDGNIVAGIGAKRELISRIKTAEADMPDKLNFNITVDVKKGSQPLPPAVTLLGVYVQKDTPALVANVDFSKYDDLEFRLSDVSVDALMKYGTVPFLVKPEFFDGLKEQNKK</sequence>
<dbReference type="Pfam" id="PF24199">
    <property type="entry name" value="DUF7424"/>
    <property type="match status" value="1"/>
</dbReference>
<protein>
    <recommendedName>
        <fullName evidence="1">DUF7424 domain-containing protein</fullName>
    </recommendedName>
</protein>
<name>A0A379QT13_SALER</name>
<dbReference type="PROSITE" id="PS51257">
    <property type="entry name" value="PROKAR_LIPOPROTEIN"/>
    <property type="match status" value="1"/>
</dbReference>
<reference evidence="2 3" key="1">
    <citation type="submission" date="2018-06" db="EMBL/GenBank/DDBJ databases">
        <authorList>
            <consortium name="Pathogen Informatics"/>
            <person name="Doyle S."/>
        </authorList>
    </citation>
    <scope>NUCLEOTIDE SEQUENCE [LARGE SCALE GENOMIC DNA]</scope>
    <source>
        <strain evidence="2 3">NCTC10718</strain>
    </source>
</reference>
<dbReference type="AlphaFoldDB" id="A0A379QT13"/>
<organism evidence="2 3">
    <name type="scientific">Salmonella enterica</name>
    <name type="common">Salmonella choleraesuis</name>
    <dbReference type="NCBI Taxonomy" id="28901"/>
    <lineage>
        <taxon>Bacteria</taxon>
        <taxon>Pseudomonadati</taxon>
        <taxon>Pseudomonadota</taxon>
        <taxon>Gammaproteobacteria</taxon>
        <taxon>Enterobacterales</taxon>
        <taxon>Enterobacteriaceae</taxon>
        <taxon>Salmonella</taxon>
    </lineage>
</organism>